<dbReference type="AlphaFoldDB" id="A0A4Q1K7E2"/>
<keyword evidence="3" id="KW-1185">Reference proteome</keyword>
<dbReference type="PROSITE" id="PS51257">
    <property type="entry name" value="PROKAR_LIPOPROTEIN"/>
    <property type="match status" value="1"/>
</dbReference>
<reference evidence="3" key="1">
    <citation type="submission" date="2019-01" db="EMBL/GenBank/DDBJ databases">
        <title>Cytophagaceae bacterium strain CAR-16.</title>
        <authorList>
            <person name="Chen W.-M."/>
        </authorList>
    </citation>
    <scope>NUCLEOTIDE SEQUENCE [LARGE SCALE GENOMIC DNA]</scope>
    <source>
        <strain evidence="3">WWJ-16</strain>
    </source>
</reference>
<protein>
    <recommendedName>
        <fullName evidence="4">Lipoprotein</fullName>
    </recommendedName>
</protein>
<evidence type="ECO:0008006" key="4">
    <source>
        <dbReference type="Google" id="ProtNLM"/>
    </source>
</evidence>
<gene>
    <name evidence="2" type="ORF">EQG61_11585</name>
</gene>
<sequence length="208" mass="23484">MKKIVLLATLSVLLSCQSKTQESVAETTTSVTDSLANQPVLSPEAFNKQLLSGGFLNYAEIKKPVKESELNIYDENTNKYAFVDAEALTEFDFKFFNTQIKRMLAKRNIQISVAPAPDAEKSFSVLIQNEKIPLYTAEELKGGTYWTTGPKVFFKKINSLLTAKNCNEQFYLLYEGTNDLSVFLLTPTEQASFQQIYKNDPREIPQLP</sequence>
<dbReference type="OrthoDB" id="1348444at2"/>
<name>A0A4Q1K7E2_9FLAO</name>
<evidence type="ECO:0000313" key="2">
    <source>
        <dbReference type="EMBL" id="RXR21646.1"/>
    </source>
</evidence>
<feature type="chain" id="PRO_5020384528" description="Lipoprotein" evidence="1">
    <location>
        <begin position="21"/>
        <end position="208"/>
    </location>
</feature>
<dbReference type="Proteomes" id="UP000289857">
    <property type="component" value="Unassembled WGS sequence"/>
</dbReference>
<feature type="signal peptide" evidence="1">
    <location>
        <begin position="1"/>
        <end position="20"/>
    </location>
</feature>
<evidence type="ECO:0000256" key="1">
    <source>
        <dbReference type="SAM" id="SignalP"/>
    </source>
</evidence>
<comment type="caution">
    <text evidence="2">The sequence shown here is derived from an EMBL/GenBank/DDBJ whole genome shotgun (WGS) entry which is preliminary data.</text>
</comment>
<dbReference type="EMBL" id="SBKN01000007">
    <property type="protein sequence ID" value="RXR21646.1"/>
    <property type="molecule type" value="Genomic_DNA"/>
</dbReference>
<organism evidence="2 3">
    <name type="scientific">Flavobacterium stagni</name>
    <dbReference type="NCBI Taxonomy" id="2506421"/>
    <lineage>
        <taxon>Bacteria</taxon>
        <taxon>Pseudomonadati</taxon>
        <taxon>Bacteroidota</taxon>
        <taxon>Flavobacteriia</taxon>
        <taxon>Flavobacteriales</taxon>
        <taxon>Flavobacteriaceae</taxon>
        <taxon>Flavobacterium</taxon>
    </lineage>
</organism>
<dbReference type="RefSeq" id="WP_129462106.1">
    <property type="nucleotide sequence ID" value="NZ_SBKN01000007.1"/>
</dbReference>
<accession>A0A4Q1K7E2</accession>
<evidence type="ECO:0000313" key="3">
    <source>
        <dbReference type="Proteomes" id="UP000289857"/>
    </source>
</evidence>
<proteinExistence type="predicted"/>
<keyword evidence="1" id="KW-0732">Signal</keyword>